<dbReference type="Proteomes" id="UP001281410">
    <property type="component" value="Unassembled WGS sequence"/>
</dbReference>
<evidence type="ECO:0000313" key="8">
    <source>
        <dbReference type="EMBL" id="KAK3219946.1"/>
    </source>
</evidence>
<accession>A0AAE0AKY4</accession>
<comment type="caution">
    <text evidence="8">The sequence shown here is derived from an EMBL/GenBank/DDBJ whole genome shotgun (WGS) entry which is preliminary data.</text>
</comment>
<dbReference type="AlphaFoldDB" id="A0AAE0AKY4"/>
<keyword evidence="5 6" id="KW-0472">Membrane</keyword>
<keyword evidence="3 6" id="KW-0812">Transmembrane</keyword>
<name>A0AAE0AKY4_9ROSI</name>
<feature type="domain" description="ABC-2 type transporter transmembrane" evidence="7">
    <location>
        <begin position="2"/>
        <end position="45"/>
    </location>
</feature>
<evidence type="ECO:0000256" key="2">
    <source>
        <dbReference type="ARBA" id="ARBA00022448"/>
    </source>
</evidence>
<dbReference type="PANTHER" id="PTHR19241">
    <property type="entry name" value="ATP-BINDING CASSETTE TRANSPORTER"/>
    <property type="match status" value="1"/>
</dbReference>
<gene>
    <name evidence="8" type="ORF">Dsin_013916</name>
</gene>
<reference evidence="8" key="1">
    <citation type="journal article" date="2023" name="Plant J.">
        <title>Genome sequences and population genomics provide insights into the demographic history, inbreeding, and mutation load of two 'living fossil' tree species of Dipteronia.</title>
        <authorList>
            <person name="Feng Y."/>
            <person name="Comes H.P."/>
            <person name="Chen J."/>
            <person name="Zhu S."/>
            <person name="Lu R."/>
            <person name="Zhang X."/>
            <person name="Li P."/>
            <person name="Qiu J."/>
            <person name="Olsen K.M."/>
            <person name="Qiu Y."/>
        </authorList>
    </citation>
    <scope>NUCLEOTIDE SEQUENCE</scope>
    <source>
        <strain evidence="8">NBL</strain>
    </source>
</reference>
<dbReference type="EMBL" id="JANJYJ010000004">
    <property type="protein sequence ID" value="KAK3219946.1"/>
    <property type="molecule type" value="Genomic_DNA"/>
</dbReference>
<feature type="transmembrane region" description="Helical" evidence="6">
    <location>
        <begin position="114"/>
        <end position="134"/>
    </location>
</feature>
<keyword evidence="2" id="KW-0813">Transport</keyword>
<evidence type="ECO:0000259" key="7">
    <source>
        <dbReference type="Pfam" id="PF01061"/>
    </source>
</evidence>
<evidence type="ECO:0000256" key="1">
    <source>
        <dbReference type="ARBA" id="ARBA00004141"/>
    </source>
</evidence>
<dbReference type="GO" id="GO:0005886">
    <property type="term" value="C:plasma membrane"/>
    <property type="evidence" value="ECO:0007669"/>
    <property type="project" value="UniProtKB-ARBA"/>
</dbReference>
<protein>
    <recommendedName>
        <fullName evidence="7">ABC-2 type transporter transmembrane domain-containing protein</fullName>
    </recommendedName>
</protein>
<keyword evidence="4 6" id="KW-1133">Transmembrane helix</keyword>
<dbReference type="InterPro" id="IPR013525">
    <property type="entry name" value="ABC2_TM"/>
</dbReference>
<comment type="subcellular location">
    <subcellularLocation>
        <location evidence="1">Membrane</location>
        <topology evidence="1">Multi-pass membrane protein</topology>
    </subcellularLocation>
</comment>
<keyword evidence="9" id="KW-1185">Reference proteome</keyword>
<evidence type="ECO:0000256" key="4">
    <source>
        <dbReference type="ARBA" id="ARBA00022989"/>
    </source>
</evidence>
<evidence type="ECO:0000256" key="5">
    <source>
        <dbReference type="ARBA" id="ARBA00023136"/>
    </source>
</evidence>
<evidence type="ECO:0000256" key="6">
    <source>
        <dbReference type="SAM" id="Phobius"/>
    </source>
</evidence>
<evidence type="ECO:0000256" key="3">
    <source>
        <dbReference type="ARBA" id="ARBA00022692"/>
    </source>
</evidence>
<dbReference type="GO" id="GO:0140359">
    <property type="term" value="F:ABC-type transporter activity"/>
    <property type="evidence" value="ECO:0007669"/>
    <property type="project" value="InterPro"/>
</dbReference>
<evidence type="ECO:0000313" key="9">
    <source>
        <dbReference type="Proteomes" id="UP001281410"/>
    </source>
</evidence>
<dbReference type="Pfam" id="PF01061">
    <property type="entry name" value="ABC2_membrane"/>
    <property type="match status" value="1"/>
</dbReference>
<proteinExistence type="predicted"/>
<feature type="transmembrane region" description="Helical" evidence="6">
    <location>
        <begin position="20"/>
        <end position="38"/>
    </location>
</feature>
<organism evidence="8 9">
    <name type="scientific">Dipteronia sinensis</name>
    <dbReference type="NCBI Taxonomy" id="43782"/>
    <lineage>
        <taxon>Eukaryota</taxon>
        <taxon>Viridiplantae</taxon>
        <taxon>Streptophyta</taxon>
        <taxon>Embryophyta</taxon>
        <taxon>Tracheophyta</taxon>
        <taxon>Spermatophyta</taxon>
        <taxon>Magnoliopsida</taxon>
        <taxon>eudicotyledons</taxon>
        <taxon>Gunneridae</taxon>
        <taxon>Pentapetalae</taxon>
        <taxon>rosids</taxon>
        <taxon>malvids</taxon>
        <taxon>Sapindales</taxon>
        <taxon>Sapindaceae</taxon>
        <taxon>Hippocastanoideae</taxon>
        <taxon>Acereae</taxon>
        <taxon>Dipteronia</taxon>
    </lineage>
</organism>
<sequence length="139" mass="16163">MGWKQWWTYRRSPDYNLVRFFFTFVAALVLGTIFWQMIVEIRDIFVQSSNYILFSDSLCNENFKVVDMVQLLLPHGMDNLWNTKGSGNFPGPKHKRVCQNHLGYDLNFKAPTDVILVASAAFSSPMFAVCIKILNFQQR</sequence>